<dbReference type="HOGENOM" id="CLU_062658_6_0_5"/>
<evidence type="ECO:0000256" key="10">
    <source>
        <dbReference type="PIRSR" id="PIRSR604385-3"/>
    </source>
</evidence>
<dbReference type="GO" id="GO:0046872">
    <property type="term" value="F:metal ion binding"/>
    <property type="evidence" value="ECO:0007669"/>
    <property type="project" value="UniProtKB-KW"/>
</dbReference>
<keyword evidence="9" id="KW-0460">Magnesium</keyword>
<comment type="subunit">
    <text evidence="4">Homodimer.</text>
</comment>
<dbReference type="GeneID" id="96602031"/>
<dbReference type="Gene3D" id="3.90.79.10">
    <property type="entry name" value="Nucleoside Triphosphate Pyrophosphohydrolase"/>
    <property type="match status" value="1"/>
</dbReference>
<comment type="similarity">
    <text evidence="3">Belongs to the Nudix hydrolase family. NudK subfamily.</text>
</comment>
<dbReference type="RefSeq" id="WP_043382695.1">
    <property type="nucleotide sequence ID" value="NZ_CP003811.1"/>
</dbReference>
<keyword evidence="6 12" id="KW-0378">Hydrolase</keyword>
<dbReference type="InterPro" id="IPR015797">
    <property type="entry name" value="NUDIX_hydrolase-like_dom_sf"/>
</dbReference>
<feature type="binding site" evidence="9">
    <location>
        <position position="78"/>
    </location>
    <ligand>
        <name>Mg(2+)</name>
        <dbReference type="ChEBI" id="CHEBI:18420"/>
        <label>1</label>
    </ligand>
</feature>
<evidence type="ECO:0000256" key="4">
    <source>
        <dbReference type="ARBA" id="ARBA00011738"/>
    </source>
</evidence>
<dbReference type="eggNOG" id="COG0494">
    <property type="taxonomic scope" value="Bacteria"/>
</dbReference>
<dbReference type="InterPro" id="IPR000086">
    <property type="entry name" value="NUDIX_hydrolase_dom"/>
</dbReference>
<dbReference type="CDD" id="cd24157">
    <property type="entry name" value="NUDIX_GDPMK"/>
    <property type="match status" value="1"/>
</dbReference>
<feature type="binding site" evidence="9">
    <location>
        <position position="97"/>
    </location>
    <ligand>
        <name>Mg(2+)</name>
        <dbReference type="ChEBI" id="CHEBI:18420"/>
        <label>1</label>
    </ligand>
</feature>
<sequence length="191" mass="20683">MAPRIGGVRLVHDGWARYLVAEVMQEDGTRLTREMEDHGRAVAVLPYDPERRVATLVSQFRAPVLYSGGPPSHIEVPAGLLDEGASEDEARREALEETGLRLGALDFVASAWSMPGISTERMDLFLAAYGEADRTGSGGGLAAEGEAVAVHEIPLPELAAMGRRGTITDMKSLTLLFALQLRRPDLFEATR</sequence>
<evidence type="ECO:0000256" key="6">
    <source>
        <dbReference type="ARBA" id="ARBA00022801"/>
    </source>
</evidence>
<evidence type="ECO:0000256" key="1">
    <source>
        <dbReference type="ARBA" id="ARBA00000847"/>
    </source>
</evidence>
<reference evidence="12 13" key="1">
    <citation type="journal article" date="2014" name="PLoS ONE">
        <title>Genome Information of Methylobacterium oryzae, a Plant-Probiotic Methylotroph in the Phyllosphere.</title>
        <authorList>
            <person name="Kwak M.J."/>
            <person name="Jeong H."/>
            <person name="Madhaiyan M."/>
            <person name="Lee Y."/>
            <person name="Sa T.M."/>
            <person name="Oh T.K."/>
            <person name="Kim J.F."/>
        </authorList>
    </citation>
    <scope>NUCLEOTIDE SEQUENCE [LARGE SCALE GENOMIC DNA]</scope>
    <source>
        <strain evidence="12 13">CBMB20</strain>
    </source>
</reference>
<dbReference type="GO" id="GO:0016818">
    <property type="term" value="F:hydrolase activity, acting on acid anhydrides, in phosphorus-containing anhydrides"/>
    <property type="evidence" value="ECO:0007669"/>
    <property type="project" value="InterPro"/>
</dbReference>
<dbReference type="KEGG" id="mor:MOC_5959"/>
<dbReference type="AlphaFoldDB" id="A0A089QGI2"/>
<keyword evidence="9" id="KW-0479">Metal-binding</keyword>
<dbReference type="PANTHER" id="PTHR11839:SF18">
    <property type="entry name" value="NUDIX HYDROLASE DOMAIN-CONTAINING PROTEIN"/>
    <property type="match status" value="1"/>
</dbReference>
<evidence type="ECO:0000313" key="12">
    <source>
        <dbReference type="EMBL" id="AIQ93714.1"/>
    </source>
</evidence>
<protein>
    <recommendedName>
        <fullName evidence="5">GDP-mannose pyrophosphatase</fullName>
    </recommendedName>
    <alternativeName>
        <fullName evidence="7">GDP-mannose hydrolase</fullName>
    </alternativeName>
    <alternativeName>
        <fullName evidence="8">GDPMK</fullName>
    </alternativeName>
</protein>
<dbReference type="NCBIfam" id="TIGR00052">
    <property type="entry name" value="nudix-type nucleoside diphosphatase, YffH/AdpP family"/>
    <property type="match status" value="1"/>
</dbReference>
<name>A0A089QGI2_9HYPH</name>
<evidence type="ECO:0000256" key="9">
    <source>
        <dbReference type="PIRSR" id="PIRSR604385-2"/>
    </source>
</evidence>
<evidence type="ECO:0000256" key="8">
    <source>
        <dbReference type="ARBA" id="ARBA00032272"/>
    </source>
</evidence>
<accession>A0A089QGI2</accession>
<evidence type="ECO:0000256" key="5">
    <source>
        <dbReference type="ARBA" id="ARBA00016377"/>
    </source>
</evidence>
<organism evidence="12 13">
    <name type="scientific">Methylobacterium oryzae CBMB20</name>
    <dbReference type="NCBI Taxonomy" id="693986"/>
    <lineage>
        <taxon>Bacteria</taxon>
        <taxon>Pseudomonadati</taxon>
        <taxon>Pseudomonadota</taxon>
        <taxon>Alphaproteobacteria</taxon>
        <taxon>Hyphomicrobiales</taxon>
        <taxon>Methylobacteriaceae</taxon>
        <taxon>Methylobacterium</taxon>
    </lineage>
</organism>
<dbReference type="EMBL" id="CP003811">
    <property type="protein sequence ID" value="AIQ93714.1"/>
    <property type="molecule type" value="Genomic_DNA"/>
</dbReference>
<dbReference type="GO" id="GO:0019693">
    <property type="term" value="P:ribose phosphate metabolic process"/>
    <property type="evidence" value="ECO:0007669"/>
    <property type="project" value="TreeGrafter"/>
</dbReference>
<evidence type="ECO:0000313" key="13">
    <source>
        <dbReference type="Proteomes" id="UP000029492"/>
    </source>
</evidence>
<feature type="binding site" evidence="9">
    <location>
        <position position="93"/>
    </location>
    <ligand>
        <name>Mg(2+)</name>
        <dbReference type="ChEBI" id="CHEBI:18420"/>
        <label>1</label>
    </ligand>
</feature>
<dbReference type="Pfam" id="PF00293">
    <property type="entry name" value="NUDIX"/>
    <property type="match status" value="1"/>
</dbReference>
<feature type="binding site" evidence="9">
    <location>
        <position position="146"/>
    </location>
    <ligand>
        <name>Mg(2+)</name>
        <dbReference type="ChEBI" id="CHEBI:18420"/>
        <label>1</label>
    </ligand>
</feature>
<feature type="short sequence motif" description="Nudix box" evidence="10">
    <location>
        <begin position="79"/>
        <end position="100"/>
    </location>
</feature>
<proteinExistence type="inferred from homology"/>
<feature type="domain" description="Nudix hydrolase" evidence="11">
    <location>
        <begin position="37"/>
        <end position="183"/>
    </location>
</feature>
<dbReference type="SUPFAM" id="SSF55811">
    <property type="entry name" value="Nudix"/>
    <property type="match status" value="1"/>
</dbReference>
<dbReference type="PANTHER" id="PTHR11839">
    <property type="entry name" value="UDP/ADP-SUGAR PYROPHOSPHATASE"/>
    <property type="match status" value="1"/>
</dbReference>
<comment type="cofactor">
    <cofactor evidence="2 9">
        <name>Mg(2+)</name>
        <dbReference type="ChEBI" id="CHEBI:18420"/>
    </cofactor>
</comment>
<keyword evidence="13" id="KW-1185">Reference proteome</keyword>
<evidence type="ECO:0000256" key="7">
    <source>
        <dbReference type="ARBA" id="ARBA00032162"/>
    </source>
</evidence>
<dbReference type="Proteomes" id="UP000029492">
    <property type="component" value="Chromosome"/>
</dbReference>
<evidence type="ECO:0000256" key="2">
    <source>
        <dbReference type="ARBA" id="ARBA00001946"/>
    </source>
</evidence>
<evidence type="ECO:0000256" key="3">
    <source>
        <dbReference type="ARBA" id="ARBA00007275"/>
    </source>
</evidence>
<dbReference type="GO" id="GO:0006753">
    <property type="term" value="P:nucleoside phosphate metabolic process"/>
    <property type="evidence" value="ECO:0007669"/>
    <property type="project" value="TreeGrafter"/>
</dbReference>
<dbReference type="GO" id="GO:0005829">
    <property type="term" value="C:cytosol"/>
    <property type="evidence" value="ECO:0007669"/>
    <property type="project" value="TreeGrafter"/>
</dbReference>
<evidence type="ECO:0000259" key="11">
    <source>
        <dbReference type="PROSITE" id="PS51462"/>
    </source>
</evidence>
<dbReference type="STRING" id="693986.MOC_5959"/>
<dbReference type="PROSITE" id="PS51462">
    <property type="entry name" value="NUDIX"/>
    <property type="match status" value="1"/>
</dbReference>
<dbReference type="InterPro" id="IPR004385">
    <property type="entry name" value="NDP_pyrophosphatase"/>
</dbReference>
<gene>
    <name evidence="12" type="ORF">MOC_5959</name>
</gene>
<comment type="catalytic activity">
    <reaction evidence="1">
        <text>GDP-alpha-D-mannose + H2O = alpha-D-mannose 1-phosphate + GMP + 2 H(+)</text>
        <dbReference type="Rhea" id="RHEA:27978"/>
        <dbReference type="ChEBI" id="CHEBI:15377"/>
        <dbReference type="ChEBI" id="CHEBI:15378"/>
        <dbReference type="ChEBI" id="CHEBI:57527"/>
        <dbReference type="ChEBI" id="CHEBI:58115"/>
        <dbReference type="ChEBI" id="CHEBI:58409"/>
    </reaction>
</comment>